<keyword evidence="10" id="KW-0862">Zinc</keyword>
<feature type="transmembrane region" description="Helical" evidence="22">
    <location>
        <begin position="600"/>
        <end position="619"/>
    </location>
</feature>
<evidence type="ECO:0000256" key="7">
    <source>
        <dbReference type="ARBA" id="ARBA00022723"/>
    </source>
</evidence>
<dbReference type="InParanoid" id="M4ALN0"/>
<dbReference type="GeneTree" id="ENSGT00940000160042"/>
<evidence type="ECO:0000313" key="26">
    <source>
        <dbReference type="Ensembl" id="ENSXMAP00000015374.1"/>
    </source>
</evidence>
<feature type="domain" description="Zinc transporter ZIP4 N-terminal" evidence="24">
    <location>
        <begin position="68"/>
        <end position="232"/>
    </location>
</feature>
<feature type="domain" description="Zinc transporter ZIP4/12 EF-hand" evidence="25">
    <location>
        <begin position="241"/>
        <end position="339"/>
    </location>
</feature>
<dbReference type="Proteomes" id="UP000002852">
    <property type="component" value="Unassembled WGS sequence"/>
</dbReference>
<evidence type="ECO:0000256" key="20">
    <source>
        <dbReference type="ARBA" id="ARBA00055808"/>
    </source>
</evidence>
<evidence type="ECO:0000313" key="27">
    <source>
        <dbReference type="Proteomes" id="UP000002852"/>
    </source>
</evidence>
<evidence type="ECO:0000256" key="9">
    <source>
        <dbReference type="ARBA" id="ARBA00022753"/>
    </source>
</evidence>
<evidence type="ECO:0000256" key="6">
    <source>
        <dbReference type="ARBA" id="ARBA00022692"/>
    </source>
</evidence>
<protein>
    <recommendedName>
        <fullName evidence="17">Zinc transporter ZIP4</fullName>
    </recommendedName>
    <alternativeName>
        <fullName evidence="19">Solute carrier family 39 member 4</fullName>
    </alternativeName>
    <alternativeName>
        <fullName evidence="18">Zrt- and Irt-like protein 4</fullName>
    </alternativeName>
</protein>
<feature type="transmembrane region" description="Helical" evidence="22">
    <location>
        <begin position="359"/>
        <end position="383"/>
    </location>
</feature>
<dbReference type="OMA" id="PPKQPHE"/>
<reference evidence="26" key="4">
    <citation type="submission" date="2025-09" db="UniProtKB">
        <authorList>
            <consortium name="Ensembl"/>
        </authorList>
    </citation>
    <scope>IDENTIFICATION</scope>
    <source>
        <strain evidence="26">JP 163 A</strain>
    </source>
</reference>
<keyword evidence="13 22" id="KW-1133">Transmembrane helix</keyword>
<dbReference type="OrthoDB" id="200954at2759"/>
<dbReference type="eggNOG" id="KOG2693">
    <property type="taxonomic scope" value="Eukaryota"/>
</dbReference>
<feature type="transmembrane region" description="Helical" evidence="22">
    <location>
        <begin position="395"/>
        <end position="423"/>
    </location>
</feature>
<evidence type="ECO:0000256" key="14">
    <source>
        <dbReference type="ARBA" id="ARBA00023065"/>
    </source>
</evidence>
<accession>M4ALN0</accession>
<keyword evidence="11" id="KW-0832">Ubl conjugation</keyword>
<dbReference type="InterPro" id="IPR049406">
    <property type="entry name" value="ZIP4_12_EF-hand"/>
</dbReference>
<dbReference type="GO" id="GO:0055038">
    <property type="term" value="C:recycling endosome membrane"/>
    <property type="evidence" value="ECO:0007669"/>
    <property type="project" value="UniProtKB-SubCell"/>
</dbReference>
<dbReference type="Ensembl" id="ENSXMAT00000015396.2">
    <property type="protein sequence ID" value="ENSXMAP00000015374.1"/>
    <property type="gene ID" value="ENSXMAG00000015339.2"/>
</dbReference>
<keyword evidence="5" id="KW-1003">Cell membrane</keyword>
<evidence type="ECO:0000256" key="2">
    <source>
        <dbReference type="ARBA" id="ARBA00004424"/>
    </source>
</evidence>
<comment type="subcellular location">
    <subcellularLocation>
        <location evidence="2">Apical cell membrane</location>
        <topology evidence="2">Multi-pass membrane protein</topology>
    </subcellularLocation>
    <subcellularLocation>
        <location evidence="1">Recycling endosome membrane</location>
        <topology evidence="1">Multi-pass membrane protein</topology>
    </subcellularLocation>
</comment>
<feature type="transmembrane region" description="Helical" evidence="22">
    <location>
        <begin position="443"/>
        <end position="460"/>
    </location>
</feature>
<evidence type="ECO:0000256" key="19">
    <source>
        <dbReference type="ARBA" id="ARBA00042777"/>
    </source>
</evidence>
<keyword evidence="27" id="KW-1185">Reference proteome</keyword>
<evidence type="ECO:0000256" key="8">
    <source>
        <dbReference type="ARBA" id="ARBA00022729"/>
    </source>
</evidence>
<dbReference type="GO" id="GO:0046872">
    <property type="term" value="F:metal ion binding"/>
    <property type="evidence" value="ECO:0007669"/>
    <property type="project" value="UniProtKB-KW"/>
</dbReference>
<dbReference type="GO" id="GO:0071578">
    <property type="term" value="P:zinc ion import across plasma membrane"/>
    <property type="evidence" value="ECO:0007669"/>
    <property type="project" value="TreeGrafter"/>
</dbReference>
<feature type="transmembrane region" description="Helical" evidence="22">
    <location>
        <begin position="537"/>
        <end position="561"/>
    </location>
</feature>
<feature type="chain" id="PRO_5004047733" description="Zinc transporter ZIP4" evidence="23">
    <location>
        <begin position="40"/>
        <end position="689"/>
    </location>
</feature>
<dbReference type="GO" id="GO:0005385">
    <property type="term" value="F:zinc ion transmembrane transporter activity"/>
    <property type="evidence" value="ECO:0007669"/>
    <property type="project" value="TreeGrafter"/>
</dbReference>
<evidence type="ECO:0000256" key="18">
    <source>
        <dbReference type="ARBA" id="ARBA00041703"/>
    </source>
</evidence>
<evidence type="ECO:0000256" key="21">
    <source>
        <dbReference type="SAM" id="MobiDB-lite"/>
    </source>
</evidence>
<name>M4ALN0_XIPMA</name>
<proteinExistence type="inferred from homology"/>
<dbReference type="GO" id="GO:0030003">
    <property type="term" value="P:intracellular monoatomic cation homeostasis"/>
    <property type="evidence" value="ECO:0007669"/>
    <property type="project" value="TreeGrafter"/>
</dbReference>
<feature type="signal peptide" evidence="23">
    <location>
        <begin position="1"/>
        <end position="39"/>
    </location>
</feature>
<reference evidence="27" key="1">
    <citation type="submission" date="2012-01" db="EMBL/GenBank/DDBJ databases">
        <authorList>
            <person name="Walter R."/>
            <person name="Schartl M."/>
            <person name="Warren W."/>
        </authorList>
    </citation>
    <scope>NUCLEOTIDE SEQUENCE [LARGE SCALE GENOMIC DNA]</scope>
    <source>
        <strain evidence="27">JP 163 A</strain>
    </source>
</reference>
<dbReference type="STRING" id="8083.ENSXMAP00000015374"/>
<keyword evidence="9" id="KW-0967">Endosome</keyword>
<dbReference type="GO" id="GO:0016324">
    <property type="term" value="C:apical plasma membrane"/>
    <property type="evidence" value="ECO:0007669"/>
    <property type="project" value="UniProtKB-SubCell"/>
</dbReference>
<feature type="transmembrane region" description="Helical" evidence="22">
    <location>
        <begin position="664"/>
        <end position="683"/>
    </location>
</feature>
<evidence type="ECO:0000259" key="24">
    <source>
        <dbReference type="Pfam" id="PF18292"/>
    </source>
</evidence>
<keyword evidence="4" id="KW-0813">Transport</keyword>
<evidence type="ECO:0000256" key="22">
    <source>
        <dbReference type="SAM" id="Phobius"/>
    </source>
</evidence>
<dbReference type="AlphaFoldDB" id="M4ALN0"/>
<evidence type="ECO:0000256" key="10">
    <source>
        <dbReference type="ARBA" id="ARBA00022833"/>
    </source>
</evidence>
<evidence type="ECO:0000256" key="15">
    <source>
        <dbReference type="ARBA" id="ARBA00023136"/>
    </source>
</evidence>
<evidence type="ECO:0000256" key="17">
    <source>
        <dbReference type="ARBA" id="ARBA00039394"/>
    </source>
</evidence>
<evidence type="ECO:0000256" key="1">
    <source>
        <dbReference type="ARBA" id="ARBA00004195"/>
    </source>
</evidence>
<dbReference type="PANTHER" id="PTHR12191:SF21">
    <property type="entry name" value="ZINC TRANSPORTER ZIP4"/>
    <property type="match status" value="1"/>
</dbReference>
<organism evidence="26 27">
    <name type="scientific">Xiphophorus maculatus</name>
    <name type="common">Southern platyfish</name>
    <name type="synonym">Platypoecilus maculatus</name>
    <dbReference type="NCBI Taxonomy" id="8083"/>
    <lineage>
        <taxon>Eukaryota</taxon>
        <taxon>Metazoa</taxon>
        <taxon>Chordata</taxon>
        <taxon>Craniata</taxon>
        <taxon>Vertebrata</taxon>
        <taxon>Euteleostomi</taxon>
        <taxon>Actinopterygii</taxon>
        <taxon>Neopterygii</taxon>
        <taxon>Teleostei</taxon>
        <taxon>Neoteleostei</taxon>
        <taxon>Acanthomorphata</taxon>
        <taxon>Ovalentaria</taxon>
        <taxon>Atherinomorphae</taxon>
        <taxon>Cyprinodontiformes</taxon>
        <taxon>Poeciliidae</taxon>
        <taxon>Poeciliinae</taxon>
        <taxon>Xiphophorus</taxon>
    </lineage>
</organism>
<comment type="function">
    <text evidence="20">Selective transporter that mediates the uptake of Zn(2+). Plays an essential role for dietary zinc uptake from small intestine. The Zn(2+) uniporter activity is regulated by zinc availability. Also exhibits polyspecific binding and transport of Cu(2+), Cd(2+) and possibly Ni(2+) but at higher concentrations.</text>
</comment>
<keyword evidence="6 22" id="KW-0812">Transmembrane</keyword>
<reference evidence="27" key="2">
    <citation type="journal article" date="2013" name="Nat. Genet.">
        <title>The genome of the platyfish, Xiphophorus maculatus, provides insights into evolutionary adaptation and several complex traits.</title>
        <authorList>
            <person name="Schartl M."/>
            <person name="Walter R.B."/>
            <person name="Shen Y."/>
            <person name="Garcia T."/>
            <person name="Catchen J."/>
            <person name="Amores A."/>
            <person name="Braasch I."/>
            <person name="Chalopin D."/>
            <person name="Volff J.N."/>
            <person name="Lesch K.P."/>
            <person name="Bisazza A."/>
            <person name="Minx P."/>
            <person name="Hillier L."/>
            <person name="Wilson R.K."/>
            <person name="Fuerstenberg S."/>
            <person name="Boore J."/>
            <person name="Searle S."/>
            <person name="Postlethwait J.H."/>
            <person name="Warren W.C."/>
        </authorList>
    </citation>
    <scope>NUCLEOTIDE SEQUENCE [LARGE SCALE GENOMIC DNA]</scope>
    <source>
        <strain evidence="27">JP 163 A</strain>
    </source>
</reference>
<evidence type="ECO:0000256" key="12">
    <source>
        <dbReference type="ARBA" id="ARBA00022906"/>
    </source>
</evidence>
<feature type="transmembrane region" description="Helical" evidence="22">
    <location>
        <begin position="631"/>
        <end position="652"/>
    </location>
</feature>
<dbReference type="PANTHER" id="PTHR12191">
    <property type="entry name" value="SOLUTE CARRIER FAMILY 39"/>
    <property type="match status" value="1"/>
</dbReference>
<evidence type="ECO:0000259" key="25">
    <source>
        <dbReference type="Pfam" id="PF21116"/>
    </source>
</evidence>
<evidence type="ECO:0000256" key="4">
    <source>
        <dbReference type="ARBA" id="ARBA00022448"/>
    </source>
</evidence>
<keyword evidence="8 23" id="KW-0732">Signal</keyword>
<keyword evidence="12" id="KW-0864">Zinc transport</keyword>
<dbReference type="PROSITE" id="PS51257">
    <property type="entry name" value="PROKAR_LIPOPROTEIN"/>
    <property type="match status" value="1"/>
</dbReference>
<dbReference type="HOGENOM" id="CLU_015114_12_0_1"/>
<dbReference type="InterPro" id="IPR050799">
    <property type="entry name" value="ZIP_Transporter"/>
</dbReference>
<evidence type="ECO:0000256" key="5">
    <source>
        <dbReference type="ARBA" id="ARBA00022475"/>
    </source>
</evidence>
<reference evidence="26" key="3">
    <citation type="submission" date="2025-08" db="UniProtKB">
        <authorList>
            <consortium name="Ensembl"/>
        </authorList>
    </citation>
    <scope>IDENTIFICATION</scope>
    <source>
        <strain evidence="26">JP 163 A</strain>
    </source>
</reference>
<evidence type="ECO:0000256" key="11">
    <source>
        <dbReference type="ARBA" id="ARBA00022843"/>
    </source>
</evidence>
<comment type="catalytic activity">
    <reaction evidence="16">
        <text>Zn(2+)(in) = Zn(2+)(out)</text>
        <dbReference type="Rhea" id="RHEA:29351"/>
        <dbReference type="ChEBI" id="CHEBI:29105"/>
    </reaction>
</comment>
<keyword evidence="14" id="KW-0406">Ion transport</keyword>
<evidence type="ECO:0000256" key="23">
    <source>
        <dbReference type="SAM" id="SignalP"/>
    </source>
</evidence>
<feature type="region of interest" description="Disordered" evidence="21">
    <location>
        <begin position="497"/>
        <end position="530"/>
    </location>
</feature>
<dbReference type="InterPro" id="IPR041137">
    <property type="entry name" value="ZIP4_N"/>
</dbReference>
<comment type="similarity">
    <text evidence="3">Belongs to the ZIP transporter (TC 2.A.5) family.</text>
</comment>
<dbReference type="Pfam" id="PF18292">
    <property type="entry name" value="ZIP4_domain"/>
    <property type="match status" value="1"/>
</dbReference>
<sequence>MCRRCSSFKLVSQAEGSFKMKSVVLLLLSLSCCPGSVGSASAVEDAYGAVVSVVSPGQRFLTGESLRSLFNTLQNRVQCGEVPCGKCDLAGSVHQLTGNHSVHGREESGNVEENVTVSVSQFPALAAGSVLYLSSPGLVCAAVGQGKWAEETDRFLHKHTHSDHRSHTHIGVGGLEGVIQDLQNHYEPSNNKSCVAASSIMEEVDPLFPDQKQEVGAVLGRVLYYALLGYCFSGQSLPEENFFLDYIITQLGSENFTVHDLEVLMTNLNIGSEDDHDHIDDTGYHRRKQSGPKSNSWQHHCFTADELIQIYKLTEESSGMGRSGVAKLSPALVQQILSGTCSNVPEPVTPEGLSTTDKYLYATIANVIITLIAMLGIVMLLCTSCTNLFQMCVQFCISMAVGALTGDALLHLIPMILGIHVHTEDGSDSHQLSNDDHVETPDYKYKMLTVVGGVYVFYLMETIFSMVTNETEHHHDKGDESNPHHCDHVGVLEMYQQEKKQKEKSQSASKADLIDDDEDKEERYDSEQKKQRREKRLLPYMITIGDGIHNFADGLAIGAAFSMSWRSGLATSVAVLCHELPHELGDFAILLHSGLSVQKAMLLNVGSALTSFIGLYISLSIATDLATQQWIGAIAAGLFLYIGLADMLPTLVHVGSKRPWQTFLLQNAGILTGWIMLLLLSLYEDKISF</sequence>
<dbReference type="InterPro" id="IPR003689">
    <property type="entry name" value="ZIP"/>
</dbReference>
<keyword evidence="15 22" id="KW-0472">Membrane</keyword>
<keyword evidence="7" id="KW-0479">Metal-binding</keyword>
<dbReference type="Pfam" id="PF21116">
    <property type="entry name" value="EF-hand_Zip"/>
    <property type="match status" value="1"/>
</dbReference>
<dbReference type="GO" id="GO:0140410">
    <property type="term" value="F:monoatomic cation:bicarbonate symporter activity"/>
    <property type="evidence" value="ECO:0007669"/>
    <property type="project" value="TreeGrafter"/>
</dbReference>
<evidence type="ECO:0000256" key="13">
    <source>
        <dbReference type="ARBA" id="ARBA00022989"/>
    </source>
</evidence>
<evidence type="ECO:0000256" key="3">
    <source>
        <dbReference type="ARBA" id="ARBA00006939"/>
    </source>
</evidence>
<dbReference type="Pfam" id="PF02535">
    <property type="entry name" value="Zip"/>
    <property type="match status" value="1"/>
</dbReference>
<evidence type="ECO:0000256" key="16">
    <source>
        <dbReference type="ARBA" id="ARBA00034634"/>
    </source>
</evidence>